<dbReference type="Pfam" id="PF00069">
    <property type="entry name" value="Pkinase"/>
    <property type="match status" value="1"/>
</dbReference>
<dbReference type="GO" id="GO:0008353">
    <property type="term" value="F:RNA polymerase II CTD heptapeptide repeat kinase activity"/>
    <property type="evidence" value="ECO:0007669"/>
    <property type="project" value="UniProtKB-EC"/>
</dbReference>
<evidence type="ECO:0000256" key="6">
    <source>
        <dbReference type="PROSITE-ProRule" id="PRU10141"/>
    </source>
</evidence>
<dbReference type="Proteomes" id="UP000636709">
    <property type="component" value="Unassembled WGS sequence"/>
</dbReference>
<dbReference type="GO" id="GO:0005524">
    <property type="term" value="F:ATP binding"/>
    <property type="evidence" value="ECO:0007669"/>
    <property type="project" value="UniProtKB-UniRule"/>
</dbReference>
<keyword evidence="2" id="KW-0597">Phosphoprotein</keyword>
<dbReference type="GO" id="GO:0007346">
    <property type="term" value="P:regulation of mitotic cell cycle"/>
    <property type="evidence" value="ECO:0007669"/>
    <property type="project" value="TreeGrafter"/>
</dbReference>
<dbReference type="Gene3D" id="1.10.510.10">
    <property type="entry name" value="Transferase(Phosphotransferase) domain 1"/>
    <property type="match status" value="1"/>
</dbReference>
<dbReference type="PROSITE" id="PS50011">
    <property type="entry name" value="PROTEIN_KINASE_DOM"/>
    <property type="match status" value="1"/>
</dbReference>
<dbReference type="GO" id="GO:0005634">
    <property type="term" value="C:nucleus"/>
    <property type="evidence" value="ECO:0007669"/>
    <property type="project" value="TreeGrafter"/>
</dbReference>
<keyword evidence="4 6" id="KW-0067">ATP-binding</keyword>
<feature type="binding site" evidence="6">
    <location>
        <position position="105"/>
    </location>
    <ligand>
        <name>ATP</name>
        <dbReference type="ChEBI" id="CHEBI:30616"/>
    </ligand>
</feature>
<proteinExistence type="predicted"/>
<accession>A0A835EFY8</accession>
<dbReference type="InterPro" id="IPR017441">
    <property type="entry name" value="Protein_kinase_ATP_BS"/>
</dbReference>
<evidence type="ECO:0000256" key="3">
    <source>
        <dbReference type="ARBA" id="ARBA00022741"/>
    </source>
</evidence>
<evidence type="ECO:0000313" key="9">
    <source>
        <dbReference type="EMBL" id="KAF8688283.1"/>
    </source>
</evidence>
<name>A0A835EFY8_9POAL</name>
<dbReference type="AlphaFoldDB" id="A0A835EFY8"/>
<sequence length="435" mass="47661">MDTDTDEVEKHAYDVREATDTVLLDFDNLMHEIYAHGEGASTEERESSICLAIYHLGILASPETTMGTFLPSAAQFVEASELGNGNHGVVTKARDTATGETVALKTLHPKPLYYAEDDEDALSPTHRVLREACFMAACRGHPSLVNLSAIAEVPDSTITGSKYCLVMEHVGPRLCDVLYHQRGCKPFAEREVRRIMRQVLSGAMAMHQRRIVHRGINVTNVLVGDGGDVKIGGYGVATSWSELDFPFAGVLSHLAPEYLADGTSDKEGLDLWSMGCLMLELLTGHEQFAVESGSGGDTLQKIEDVLGFTDKEIMESVEKPVGIELSTEVQRYRVQWRGKSRLRDLVPSQVLSDEGFRVLQGLLMYCTKGRIRAEDALKLPWFTRNTDDSAPPVSVSSWVCVGDDSAHPAVSVSARVCIVALALLFLVFAFLIGRS</sequence>
<evidence type="ECO:0000259" key="8">
    <source>
        <dbReference type="PROSITE" id="PS50011"/>
    </source>
</evidence>
<evidence type="ECO:0000256" key="1">
    <source>
        <dbReference type="ARBA" id="ARBA00012409"/>
    </source>
</evidence>
<comment type="catalytic activity">
    <reaction evidence="5">
        <text>[DNA-directed RNA polymerase] + ATP = phospho-[DNA-directed RNA polymerase] + ADP + H(+)</text>
        <dbReference type="Rhea" id="RHEA:10216"/>
        <dbReference type="Rhea" id="RHEA-COMP:11321"/>
        <dbReference type="Rhea" id="RHEA-COMP:11322"/>
        <dbReference type="ChEBI" id="CHEBI:15378"/>
        <dbReference type="ChEBI" id="CHEBI:30616"/>
        <dbReference type="ChEBI" id="CHEBI:43176"/>
        <dbReference type="ChEBI" id="CHEBI:68546"/>
        <dbReference type="ChEBI" id="CHEBI:456216"/>
        <dbReference type="EC" id="2.7.11.23"/>
    </reaction>
</comment>
<feature type="transmembrane region" description="Helical" evidence="7">
    <location>
        <begin position="412"/>
        <end position="432"/>
    </location>
</feature>
<dbReference type="EMBL" id="JACEFO010002030">
    <property type="protein sequence ID" value="KAF8688283.1"/>
    <property type="molecule type" value="Genomic_DNA"/>
</dbReference>
<evidence type="ECO:0000256" key="7">
    <source>
        <dbReference type="SAM" id="Phobius"/>
    </source>
</evidence>
<dbReference type="OrthoDB" id="667113at2759"/>
<evidence type="ECO:0000313" key="10">
    <source>
        <dbReference type="Proteomes" id="UP000636709"/>
    </source>
</evidence>
<evidence type="ECO:0000256" key="5">
    <source>
        <dbReference type="ARBA" id="ARBA00049280"/>
    </source>
</evidence>
<organism evidence="9 10">
    <name type="scientific">Digitaria exilis</name>
    <dbReference type="NCBI Taxonomy" id="1010633"/>
    <lineage>
        <taxon>Eukaryota</taxon>
        <taxon>Viridiplantae</taxon>
        <taxon>Streptophyta</taxon>
        <taxon>Embryophyta</taxon>
        <taxon>Tracheophyta</taxon>
        <taxon>Spermatophyta</taxon>
        <taxon>Magnoliopsida</taxon>
        <taxon>Liliopsida</taxon>
        <taxon>Poales</taxon>
        <taxon>Poaceae</taxon>
        <taxon>PACMAD clade</taxon>
        <taxon>Panicoideae</taxon>
        <taxon>Panicodae</taxon>
        <taxon>Paniceae</taxon>
        <taxon>Anthephorinae</taxon>
        <taxon>Digitaria</taxon>
    </lineage>
</organism>
<dbReference type="PROSITE" id="PS00107">
    <property type="entry name" value="PROTEIN_KINASE_ATP"/>
    <property type="match status" value="1"/>
</dbReference>
<protein>
    <recommendedName>
        <fullName evidence="1">[RNA-polymerase]-subunit kinase</fullName>
        <ecNumber evidence="1">2.7.11.23</ecNumber>
    </recommendedName>
</protein>
<dbReference type="PANTHER" id="PTHR24056:SF578">
    <property type="entry name" value="CYCLIN-DEPENDENT KINASE F-2-RELATED"/>
    <property type="match status" value="1"/>
</dbReference>
<keyword evidence="7" id="KW-0472">Membrane</keyword>
<evidence type="ECO:0000256" key="2">
    <source>
        <dbReference type="ARBA" id="ARBA00022553"/>
    </source>
</evidence>
<comment type="caution">
    <text evidence="9">The sequence shown here is derived from an EMBL/GenBank/DDBJ whole genome shotgun (WGS) entry which is preliminary data.</text>
</comment>
<keyword evidence="3 6" id="KW-0547">Nucleotide-binding</keyword>
<evidence type="ECO:0000256" key="4">
    <source>
        <dbReference type="ARBA" id="ARBA00022840"/>
    </source>
</evidence>
<dbReference type="SUPFAM" id="SSF56112">
    <property type="entry name" value="Protein kinase-like (PK-like)"/>
    <property type="match status" value="1"/>
</dbReference>
<dbReference type="InterPro" id="IPR050108">
    <property type="entry name" value="CDK"/>
</dbReference>
<dbReference type="Gene3D" id="3.30.200.20">
    <property type="entry name" value="Phosphorylase Kinase, domain 1"/>
    <property type="match status" value="1"/>
</dbReference>
<dbReference type="EC" id="2.7.11.23" evidence="1"/>
<keyword evidence="7" id="KW-0812">Transmembrane</keyword>
<dbReference type="PANTHER" id="PTHR24056">
    <property type="entry name" value="CELL DIVISION PROTEIN KINASE"/>
    <property type="match status" value="1"/>
</dbReference>
<keyword evidence="10" id="KW-1185">Reference proteome</keyword>
<keyword evidence="7" id="KW-1133">Transmembrane helix</keyword>
<feature type="domain" description="Protein kinase" evidence="8">
    <location>
        <begin position="76"/>
        <end position="382"/>
    </location>
</feature>
<dbReference type="InterPro" id="IPR000719">
    <property type="entry name" value="Prot_kinase_dom"/>
</dbReference>
<gene>
    <name evidence="9" type="ORF">HU200_042336</name>
</gene>
<dbReference type="InterPro" id="IPR011009">
    <property type="entry name" value="Kinase-like_dom_sf"/>
</dbReference>
<reference evidence="9" key="1">
    <citation type="submission" date="2020-07" db="EMBL/GenBank/DDBJ databases">
        <title>Genome sequence and genetic diversity analysis of an under-domesticated orphan crop, white fonio (Digitaria exilis).</title>
        <authorList>
            <person name="Bennetzen J.L."/>
            <person name="Chen S."/>
            <person name="Ma X."/>
            <person name="Wang X."/>
            <person name="Yssel A.E.J."/>
            <person name="Chaluvadi S.R."/>
            <person name="Johnson M."/>
            <person name="Gangashetty P."/>
            <person name="Hamidou F."/>
            <person name="Sanogo M.D."/>
            <person name="Zwaenepoel A."/>
            <person name="Wallace J."/>
            <person name="Van De Peer Y."/>
            <person name="Van Deynze A."/>
        </authorList>
    </citation>
    <scope>NUCLEOTIDE SEQUENCE</scope>
    <source>
        <tissue evidence="9">Leaves</tissue>
    </source>
</reference>